<dbReference type="Proteomes" id="UP000022910">
    <property type="component" value="Unassembled WGS sequence"/>
</dbReference>
<comment type="caution">
    <text evidence="1">The sequence shown here is derived from an EMBL/GenBank/DDBJ whole genome shotgun (WGS) entry which is preliminary data.</text>
</comment>
<dbReference type="SMR" id="A0A015LRF1"/>
<accession>A0A015LRF1</accession>
<gene>
    <name evidence="1" type="ORF">RirG_208540</name>
</gene>
<evidence type="ECO:0000313" key="2">
    <source>
        <dbReference type="Proteomes" id="UP000022910"/>
    </source>
</evidence>
<dbReference type="HOGENOM" id="CLU_657458_0_0_1"/>
<dbReference type="AlphaFoldDB" id="A0A015LRF1"/>
<evidence type="ECO:0008006" key="3">
    <source>
        <dbReference type="Google" id="ProtNLM"/>
    </source>
</evidence>
<reference evidence="1 2" key="1">
    <citation type="submission" date="2014-02" db="EMBL/GenBank/DDBJ databases">
        <title>Single nucleus genome sequencing reveals high similarity among nuclei of an endomycorrhizal fungus.</title>
        <authorList>
            <person name="Lin K."/>
            <person name="Geurts R."/>
            <person name="Zhang Z."/>
            <person name="Limpens E."/>
            <person name="Saunders D.G."/>
            <person name="Mu D."/>
            <person name="Pang E."/>
            <person name="Cao H."/>
            <person name="Cha H."/>
            <person name="Lin T."/>
            <person name="Zhou Q."/>
            <person name="Shang Y."/>
            <person name="Li Y."/>
            <person name="Ivanov S."/>
            <person name="Sharma T."/>
            <person name="Velzen R.V."/>
            <person name="Ruijter N.D."/>
            <person name="Aanen D.K."/>
            <person name="Win J."/>
            <person name="Kamoun S."/>
            <person name="Bisseling T."/>
            <person name="Huang S."/>
        </authorList>
    </citation>
    <scope>NUCLEOTIDE SEQUENCE [LARGE SCALE GENOMIC DNA]</scope>
    <source>
        <strain evidence="2">DAOM197198w</strain>
    </source>
</reference>
<keyword evidence="2" id="KW-1185">Reference proteome</keyword>
<sequence length="418" mass="47890">MPPTSFSAFQLPKTQIQRKHELVAGLFKEILERFRDWDLCRESPSLFLVYAYDNPSVGRADAGVSRNLIQWLSSLRFHIYSDCTVSGYNTLAFQTTLMNTAKADDVLSSQLCLLPNHSESVDRVILCGSEVLGRYIETSYYQSYYQSLKSAYQKALKQFDGIDSIKEALREVVNHNLKEKEFHHVLTELAFLHIRYDYKQEDHGIIPVLLNGTFQKCFPAFIVKSTTICIYEPSLYVPGNWNGEETYQDQGVHIGFFKLLKRLLVNQERRIQLIEEEVYHSCIQALRKNHSKVLEPQAFSTYMKDAYLKVLDKLLEDGTTFLRQLGPETSPKPIPQCKQNSMLQTAQILEVMQAQTQIESLIEAKVSALKIDLKSYLQSEIHLVKSSIDSKLEAMQEAQTSLNSKLELILASLNKPSR</sequence>
<dbReference type="EMBL" id="JEMT01027414">
    <property type="protein sequence ID" value="EXX57293.1"/>
    <property type="molecule type" value="Genomic_DNA"/>
</dbReference>
<name>A0A015LRF1_RHIIW</name>
<dbReference type="STRING" id="1432141.A0A015LRF1"/>
<organism evidence="1 2">
    <name type="scientific">Rhizophagus irregularis (strain DAOM 197198w)</name>
    <name type="common">Glomus intraradices</name>
    <dbReference type="NCBI Taxonomy" id="1432141"/>
    <lineage>
        <taxon>Eukaryota</taxon>
        <taxon>Fungi</taxon>
        <taxon>Fungi incertae sedis</taxon>
        <taxon>Mucoromycota</taxon>
        <taxon>Glomeromycotina</taxon>
        <taxon>Glomeromycetes</taxon>
        <taxon>Glomerales</taxon>
        <taxon>Glomeraceae</taxon>
        <taxon>Rhizophagus</taxon>
    </lineage>
</organism>
<protein>
    <recommendedName>
        <fullName evidence="3">Nacht nucleoside triphosphatase</fullName>
    </recommendedName>
</protein>
<proteinExistence type="predicted"/>
<evidence type="ECO:0000313" key="1">
    <source>
        <dbReference type="EMBL" id="EXX57293.1"/>
    </source>
</evidence>
<dbReference type="OrthoDB" id="1658288at2759"/>